<feature type="signal peptide" evidence="1">
    <location>
        <begin position="1"/>
        <end position="21"/>
    </location>
</feature>
<dbReference type="Proteomes" id="UP000001064">
    <property type="component" value="Unassembled WGS sequence"/>
</dbReference>
<dbReference type="RefSeq" id="XP_003285448.1">
    <property type="nucleotide sequence ID" value="XM_003285400.1"/>
</dbReference>
<reference evidence="3" key="1">
    <citation type="journal article" date="2011" name="Genome Biol.">
        <title>Comparative genomics of the social amoebae Dictyostelium discoideum and Dictyostelium purpureum.</title>
        <authorList>
            <consortium name="US DOE Joint Genome Institute (JGI-PGF)"/>
            <person name="Sucgang R."/>
            <person name="Kuo A."/>
            <person name="Tian X."/>
            <person name="Salerno W."/>
            <person name="Parikh A."/>
            <person name="Feasley C.L."/>
            <person name="Dalin E."/>
            <person name="Tu H."/>
            <person name="Huang E."/>
            <person name="Barry K."/>
            <person name="Lindquist E."/>
            <person name="Shapiro H."/>
            <person name="Bruce D."/>
            <person name="Schmutz J."/>
            <person name="Salamov A."/>
            <person name="Fey P."/>
            <person name="Gaudet P."/>
            <person name="Anjard C."/>
            <person name="Babu M.M."/>
            <person name="Basu S."/>
            <person name="Bushmanova Y."/>
            <person name="van der Wel H."/>
            <person name="Katoh-Kurasawa M."/>
            <person name="Dinh C."/>
            <person name="Coutinho P.M."/>
            <person name="Saito T."/>
            <person name="Elias M."/>
            <person name="Schaap P."/>
            <person name="Kay R.R."/>
            <person name="Henrissat B."/>
            <person name="Eichinger L."/>
            <person name="Rivero F."/>
            <person name="Putnam N.H."/>
            <person name="West C.M."/>
            <person name="Loomis W.F."/>
            <person name="Chisholm R.L."/>
            <person name="Shaulsky G."/>
            <person name="Strassmann J.E."/>
            <person name="Queller D.C."/>
            <person name="Kuspa A."/>
            <person name="Grigoriev I.V."/>
        </authorList>
    </citation>
    <scope>NUCLEOTIDE SEQUENCE [LARGE SCALE GENOMIC DNA]</scope>
    <source>
        <strain evidence="3">QSDP1</strain>
    </source>
</reference>
<dbReference type="KEGG" id="dpp:DICPUDRAFT_76360"/>
<dbReference type="AlphaFoldDB" id="F0ZDD4"/>
<feature type="chain" id="PRO_5003261618" evidence="1">
    <location>
        <begin position="22"/>
        <end position="380"/>
    </location>
</feature>
<evidence type="ECO:0000313" key="2">
    <source>
        <dbReference type="EMBL" id="EGC38047.1"/>
    </source>
</evidence>
<dbReference type="VEuPathDB" id="AmoebaDB:DICPUDRAFT_76360"/>
<evidence type="ECO:0000313" key="3">
    <source>
        <dbReference type="Proteomes" id="UP000001064"/>
    </source>
</evidence>
<evidence type="ECO:0000256" key="1">
    <source>
        <dbReference type="SAM" id="SignalP"/>
    </source>
</evidence>
<gene>
    <name evidence="2" type="ORF">DICPUDRAFT_76360</name>
</gene>
<proteinExistence type="predicted"/>
<organism evidence="2 3">
    <name type="scientific">Dictyostelium purpureum</name>
    <name type="common">Slime mold</name>
    <dbReference type="NCBI Taxonomy" id="5786"/>
    <lineage>
        <taxon>Eukaryota</taxon>
        <taxon>Amoebozoa</taxon>
        <taxon>Evosea</taxon>
        <taxon>Eumycetozoa</taxon>
        <taxon>Dictyostelia</taxon>
        <taxon>Dictyosteliales</taxon>
        <taxon>Dictyosteliaceae</taxon>
        <taxon>Dictyostelium</taxon>
    </lineage>
</organism>
<protein>
    <submittedName>
        <fullName evidence="2">Uncharacterized protein</fullName>
    </submittedName>
</protein>
<dbReference type="EMBL" id="GL870985">
    <property type="protein sequence ID" value="EGC38047.1"/>
    <property type="molecule type" value="Genomic_DNA"/>
</dbReference>
<sequence length="380" mass="43588">MKIYLVLFLIIINLIKTQAYGETFFLNFNGTEFYFPSWRERELMAMVSALRINVDEYIDSFMVPDGYTNTSNLFQQYPKYQRPFLISKTMNEISRMNILKIVQECEIKNNNGSICNFIELNKYARNYFGSLNYNQLFQNYSCLNPNTLSIQGVDGVDQFGHYSGIDFVNRLACQGNRQCTTNNEINNFRQFVTSPLTLYSGISIMDTFTNNNNISLPQSTSYLYDFFSSTSYCTDDKSSIDRDLVAIASASHSFRGGNQSITFIANYYSYTHEIPESIQVIIIDLPSTKETTLTLELMYNGLSNYSGVYSVVSDTYTPCNSYYFIAKISKSKSIRYPTTDNLSIDDSNNNCIFLNSSLKAKILDKSLIIIILIFINFILF</sequence>
<accession>F0ZDD4</accession>
<keyword evidence="1" id="KW-0732">Signal</keyword>
<keyword evidence="3" id="KW-1185">Reference proteome</keyword>
<dbReference type="GeneID" id="10502868"/>
<dbReference type="InParanoid" id="F0ZDD4"/>
<name>F0ZDD4_DICPU</name>